<dbReference type="SMART" id="SM00320">
    <property type="entry name" value="WD40"/>
    <property type="match status" value="4"/>
</dbReference>
<dbReference type="Proteomes" id="UP000305064">
    <property type="component" value="Unassembled WGS sequence"/>
</dbReference>
<evidence type="ECO:0000256" key="1">
    <source>
        <dbReference type="ARBA" id="ARBA00022574"/>
    </source>
</evidence>
<organism evidence="4 5">
    <name type="scientific">Aureobasidium pullulans</name>
    <name type="common">Black yeast</name>
    <name type="synonym">Pullularia pullulans</name>
    <dbReference type="NCBI Taxonomy" id="5580"/>
    <lineage>
        <taxon>Eukaryota</taxon>
        <taxon>Fungi</taxon>
        <taxon>Dikarya</taxon>
        <taxon>Ascomycota</taxon>
        <taxon>Pezizomycotina</taxon>
        <taxon>Dothideomycetes</taxon>
        <taxon>Dothideomycetidae</taxon>
        <taxon>Dothideales</taxon>
        <taxon>Saccotheciaceae</taxon>
        <taxon>Aureobasidium</taxon>
    </lineage>
</organism>
<accession>A0A4S9UCZ2</accession>
<evidence type="ECO:0000313" key="5">
    <source>
        <dbReference type="Proteomes" id="UP000305064"/>
    </source>
</evidence>
<name>A0A4S9UCZ2_AURPU</name>
<keyword evidence="1 3" id="KW-0853">WD repeat</keyword>
<dbReference type="PANTHER" id="PTHR19848:SF8">
    <property type="entry name" value="F-BOX AND WD REPEAT DOMAIN CONTAINING 7"/>
    <property type="match status" value="1"/>
</dbReference>
<sequence length="349" mass="39056">MSNDQASSMVTPDAIDESLAPIVSRAHSVYGVSDAVVQPLLDKVRANFTRALEDLQAKLLFKDLEQLDGKLSGSQTFSTDGRLFLYVIDNHNTQQGSRSAAKLPKIVVYDFANKRQKHVLTGHEDLVVWTAFSPDDSQVASASYDGSYRLFDTVTGDCRHVIGPIDGQCTPGAWSPDSKHIIVCGNGRRTSEITGALEGYSIVAVFSAMTGEEVARFKHEDPKSRPAHVAWSSRNDIAFTRRHDTDIWIWKPFEDEIISSFSLKIEDPRMKVYASFGKISWARGGKLLIVMIGDGTLEVWDRDANVKWTLERPQGLDTKRFGQSFFWLEQHQILMSLNGDGNLRLFKLD</sequence>
<dbReference type="SUPFAM" id="SSF69322">
    <property type="entry name" value="Tricorn protease domain 2"/>
    <property type="match status" value="1"/>
</dbReference>
<gene>
    <name evidence="4" type="ORF">D6C94_10582</name>
</gene>
<dbReference type="Pfam" id="PF00400">
    <property type="entry name" value="WD40"/>
    <property type="match status" value="1"/>
</dbReference>
<dbReference type="InterPro" id="IPR015943">
    <property type="entry name" value="WD40/YVTN_repeat-like_dom_sf"/>
</dbReference>
<evidence type="ECO:0000313" key="4">
    <source>
        <dbReference type="EMBL" id="THY67594.1"/>
    </source>
</evidence>
<dbReference type="Gene3D" id="2.130.10.10">
    <property type="entry name" value="YVTN repeat-like/Quinoprotein amine dehydrogenase"/>
    <property type="match status" value="1"/>
</dbReference>
<proteinExistence type="predicted"/>
<keyword evidence="2" id="KW-0677">Repeat</keyword>
<comment type="caution">
    <text evidence="4">The sequence shown here is derived from an EMBL/GenBank/DDBJ whole genome shotgun (WGS) entry which is preliminary data.</text>
</comment>
<evidence type="ECO:0000256" key="3">
    <source>
        <dbReference type="PROSITE-ProRule" id="PRU00221"/>
    </source>
</evidence>
<dbReference type="InterPro" id="IPR001680">
    <property type="entry name" value="WD40_rpt"/>
</dbReference>
<dbReference type="PROSITE" id="PS50294">
    <property type="entry name" value="WD_REPEATS_REGION"/>
    <property type="match status" value="1"/>
</dbReference>
<protein>
    <submittedName>
        <fullName evidence="4">WD40 repeat-like protein</fullName>
    </submittedName>
</protein>
<dbReference type="EMBL" id="QZBJ01000151">
    <property type="protein sequence ID" value="THY67594.1"/>
    <property type="molecule type" value="Genomic_DNA"/>
</dbReference>
<dbReference type="AlphaFoldDB" id="A0A4S9UCZ2"/>
<reference evidence="4 5" key="1">
    <citation type="submission" date="2018-10" db="EMBL/GenBank/DDBJ databases">
        <title>Fifty Aureobasidium pullulans genomes reveal a recombining polyextremotolerant generalist.</title>
        <authorList>
            <person name="Gostincar C."/>
            <person name="Turk M."/>
            <person name="Zajc J."/>
            <person name="Gunde-Cimerman N."/>
        </authorList>
    </citation>
    <scope>NUCLEOTIDE SEQUENCE [LARGE SCALE GENOMIC DNA]</scope>
    <source>
        <strain evidence="4 5">EXF-4256</strain>
    </source>
</reference>
<evidence type="ECO:0000256" key="2">
    <source>
        <dbReference type="ARBA" id="ARBA00022737"/>
    </source>
</evidence>
<dbReference type="PANTHER" id="PTHR19848">
    <property type="entry name" value="WD40 REPEAT PROTEIN"/>
    <property type="match status" value="1"/>
</dbReference>
<feature type="repeat" description="WD" evidence="3">
    <location>
        <begin position="120"/>
        <end position="161"/>
    </location>
</feature>
<dbReference type="PROSITE" id="PS50082">
    <property type="entry name" value="WD_REPEATS_2"/>
    <property type="match status" value="1"/>
</dbReference>